<keyword evidence="6 7" id="KW-0067">ATP-binding</keyword>
<keyword evidence="4 7" id="KW-0547">Nucleotide-binding</keyword>
<dbReference type="EC" id="2.7.11.1" evidence="2"/>
<evidence type="ECO:0000256" key="4">
    <source>
        <dbReference type="ARBA" id="ARBA00022741"/>
    </source>
</evidence>
<protein>
    <recommendedName>
        <fullName evidence="2">non-specific serine/threonine protein kinase</fullName>
        <ecNumber evidence="2">2.7.11.1</ecNumber>
    </recommendedName>
</protein>
<dbReference type="PROSITE" id="PS00107">
    <property type="entry name" value="PROTEIN_KINASE_ATP"/>
    <property type="match status" value="1"/>
</dbReference>
<dbReference type="AlphaFoldDB" id="A0A4P2QTA4"/>
<dbReference type="GO" id="GO:0005524">
    <property type="term" value="F:ATP binding"/>
    <property type="evidence" value="ECO:0007669"/>
    <property type="project" value="UniProtKB-UniRule"/>
</dbReference>
<dbReference type="SUPFAM" id="SSF52540">
    <property type="entry name" value="P-loop containing nucleoside triphosphate hydrolases"/>
    <property type="match status" value="1"/>
</dbReference>
<feature type="binding site" evidence="7">
    <location>
        <position position="49"/>
    </location>
    <ligand>
        <name>ATP</name>
        <dbReference type="ChEBI" id="CHEBI:30616"/>
    </ligand>
</feature>
<sequence length="1256" mass="134503">MNAARVAAPVGGPFDAGGRYVVREVLGSGAFGIVYRVLDRRWDQEVALKTLLDTTPEGRQWLKAEYRALRDIVHPNLVRLHELHIEGERCFFTMEVVPGGLPFTDRLGLDPKAPEEQQAAAIRGICQAGLQLAEALATVHASGKSHRDVKPTNVLVSEEGHVTLLDFGMATPVSRARLLDTARGVVLGTLPYLAPEQYWDPKPLPASDWYSVGLVLYEALAGRLPFGDDPSEEIDAKHRLPAPPSRLAPSVPPAVDRLVLGLLEPDPGRRMPAPEALAALREHAAPREDAEAPRARASRLPLAAEAELDFVAREAELGALRDAFAAAQQGQLVTVDVVGPSGMGKTVLVRRFLRDLEGAGPAPPLVLEARCHPYESIPYKAFDAAIDDLARYWVGLDEASAAALCPAEGAEALALLFPELRRVPVVDAKARSGAARGDPRALRQSGFAALRVVLAHAAARQPVVLWVDDAQWADADSVALVESVFGGEDPPHVALVLSRRPAGETPQPALLEALSMARSRGKSVEIELAPLGAGSAVALARAITARAGAGAEAVLEIVEEAGGVPYLVAELAHFAAAARTAEGARGLTTTATSLLHERLQALSDEDRALVEVAALSGAAQRAAVLLEAAGSRDRRRLRDLCLLRLLRWAGAGEEETLQIYHDRLREFVAGALPKEVSARHHAALVSAMEAAGSDDAEQLMAHALAAGDRPRTRRHAMTAARRAEAALAFEQAARLYRVALEHTAGEAPCADLHALLAEALANAGRSTDAAPAFERAARALAEESPREIERRGLYRRRAGEQYLKAGRFDEGLRLMEAFLGESRVRLPTSGNGALLVSAGKRLRLYLRGFDFEARPPGAIAPSTRRRLDDLWAATTALSMMDPVRADGVGLLHFLEALREGDSAHIARSLGYEAAFAALIGGGFLRARSRDLVRRNERALEGGAAPYERAFYLLGAGSSAFFHSDWDRAARLCDAAAVQFRAECRGAEYEAAVAIVFSLQALGQAGRVGELVARIPAAIREAEARGDLFAANNYRGGFHGVGRLAAGRVDEVATDLRKVVETWKSGFYQMHAYHRVFSGVALDLYVGDPRSAVARIEGDWPELRDGLFLRMELPAMELRWTRARAALALAGQSGGSARRALLRRVRELVRAIGRATVLASRPHASLLLAGLAATEGRSGQAQAHLRSALAGYTAARMAIHREVARWALGRVAGGREGARHIDEAGAWMSSEGVPDMTPLARAIAPGVERAFGGPGVA</sequence>
<evidence type="ECO:0000256" key="7">
    <source>
        <dbReference type="PROSITE-ProRule" id="PRU10141"/>
    </source>
</evidence>
<dbReference type="InterPro" id="IPR041664">
    <property type="entry name" value="AAA_16"/>
</dbReference>
<dbReference type="InterPro" id="IPR017441">
    <property type="entry name" value="Protein_kinase_ATP_BS"/>
</dbReference>
<dbReference type="GO" id="GO:0004674">
    <property type="term" value="F:protein serine/threonine kinase activity"/>
    <property type="evidence" value="ECO:0007669"/>
    <property type="project" value="UniProtKB-EC"/>
</dbReference>
<dbReference type="Proteomes" id="UP000295497">
    <property type="component" value="Chromosome"/>
</dbReference>
<comment type="similarity">
    <text evidence="1">Belongs to the protein kinase superfamily. NEK Ser/Thr protein kinase family. NIMA subfamily.</text>
</comment>
<dbReference type="InterPro" id="IPR000719">
    <property type="entry name" value="Prot_kinase_dom"/>
</dbReference>
<dbReference type="RefSeq" id="WP_129576865.1">
    <property type="nucleotide sequence ID" value="NZ_CP012672.1"/>
</dbReference>
<dbReference type="InterPro" id="IPR011009">
    <property type="entry name" value="Kinase-like_dom_sf"/>
</dbReference>
<dbReference type="Gene3D" id="1.10.510.10">
    <property type="entry name" value="Transferase(Phosphotransferase) domain 1"/>
    <property type="match status" value="1"/>
</dbReference>
<evidence type="ECO:0000256" key="6">
    <source>
        <dbReference type="ARBA" id="ARBA00022840"/>
    </source>
</evidence>
<keyword evidence="5 9" id="KW-0418">Kinase</keyword>
<dbReference type="Gene3D" id="3.30.200.20">
    <property type="entry name" value="Phosphorylase Kinase, domain 1"/>
    <property type="match status" value="1"/>
</dbReference>
<keyword evidence="3 9" id="KW-0808">Transferase</keyword>
<feature type="domain" description="Protein kinase" evidence="8">
    <location>
        <begin position="20"/>
        <end position="286"/>
    </location>
</feature>
<dbReference type="InterPro" id="IPR027417">
    <property type="entry name" value="P-loop_NTPase"/>
</dbReference>
<evidence type="ECO:0000256" key="3">
    <source>
        <dbReference type="ARBA" id="ARBA00022679"/>
    </source>
</evidence>
<accession>A0A4P2QTA4</accession>
<dbReference type="Pfam" id="PF00069">
    <property type="entry name" value="Pkinase"/>
    <property type="match status" value="1"/>
</dbReference>
<organism evidence="9 10">
    <name type="scientific">Sorangium cellulosum</name>
    <name type="common">Polyangium cellulosum</name>
    <dbReference type="NCBI Taxonomy" id="56"/>
    <lineage>
        <taxon>Bacteria</taxon>
        <taxon>Pseudomonadati</taxon>
        <taxon>Myxococcota</taxon>
        <taxon>Polyangia</taxon>
        <taxon>Polyangiales</taxon>
        <taxon>Polyangiaceae</taxon>
        <taxon>Sorangium</taxon>
    </lineage>
</organism>
<dbReference type="PROSITE" id="PS50011">
    <property type="entry name" value="PROTEIN_KINASE_DOM"/>
    <property type="match status" value="1"/>
</dbReference>
<dbReference type="Pfam" id="PF13191">
    <property type="entry name" value="AAA_16"/>
    <property type="match status" value="1"/>
</dbReference>
<dbReference type="PANTHER" id="PTHR43671">
    <property type="entry name" value="SERINE/THREONINE-PROTEIN KINASE NEK"/>
    <property type="match status" value="1"/>
</dbReference>
<evidence type="ECO:0000313" key="9">
    <source>
        <dbReference type="EMBL" id="AUX33510.1"/>
    </source>
</evidence>
<dbReference type="EMBL" id="CP012672">
    <property type="protein sequence ID" value="AUX33510.1"/>
    <property type="molecule type" value="Genomic_DNA"/>
</dbReference>
<evidence type="ECO:0000256" key="5">
    <source>
        <dbReference type="ARBA" id="ARBA00022777"/>
    </source>
</evidence>
<evidence type="ECO:0000313" key="10">
    <source>
        <dbReference type="Proteomes" id="UP000295497"/>
    </source>
</evidence>
<evidence type="ECO:0000259" key="8">
    <source>
        <dbReference type="PROSITE" id="PS50011"/>
    </source>
</evidence>
<dbReference type="SUPFAM" id="SSF56112">
    <property type="entry name" value="Protein kinase-like (PK-like)"/>
    <property type="match status" value="1"/>
</dbReference>
<dbReference type="CDD" id="cd14014">
    <property type="entry name" value="STKc_PknB_like"/>
    <property type="match status" value="1"/>
</dbReference>
<dbReference type="InterPro" id="IPR011990">
    <property type="entry name" value="TPR-like_helical_dom_sf"/>
</dbReference>
<evidence type="ECO:0000256" key="1">
    <source>
        <dbReference type="ARBA" id="ARBA00010886"/>
    </source>
</evidence>
<dbReference type="PANTHER" id="PTHR43671:SF13">
    <property type="entry name" value="SERINE_THREONINE-PROTEIN KINASE NEK2"/>
    <property type="match status" value="1"/>
</dbReference>
<dbReference type="SUPFAM" id="SSF48452">
    <property type="entry name" value="TPR-like"/>
    <property type="match status" value="1"/>
</dbReference>
<dbReference type="InterPro" id="IPR050660">
    <property type="entry name" value="NEK_Ser/Thr_kinase"/>
</dbReference>
<name>A0A4P2QTA4_SORCE</name>
<reference evidence="9 10" key="1">
    <citation type="submission" date="2015-09" db="EMBL/GenBank/DDBJ databases">
        <title>Sorangium comparison.</title>
        <authorList>
            <person name="Zaburannyi N."/>
            <person name="Bunk B."/>
            <person name="Overmann J."/>
            <person name="Mueller R."/>
        </authorList>
    </citation>
    <scope>NUCLEOTIDE SEQUENCE [LARGE SCALE GENOMIC DNA]</scope>
    <source>
        <strain evidence="9 10">So ce836</strain>
    </source>
</reference>
<dbReference type="SMART" id="SM00220">
    <property type="entry name" value="S_TKc"/>
    <property type="match status" value="1"/>
</dbReference>
<gene>
    <name evidence="9" type="ORF">SOCE836_056700</name>
</gene>
<evidence type="ECO:0000256" key="2">
    <source>
        <dbReference type="ARBA" id="ARBA00012513"/>
    </source>
</evidence>
<proteinExistence type="inferred from homology"/>